<reference evidence="1 2" key="1">
    <citation type="submission" date="2020-04" db="EMBL/GenBank/DDBJ databases">
        <title>Sphingobium sp. AR-3-1 isolated from Arctic soil.</title>
        <authorList>
            <person name="Dahal R.H."/>
            <person name="Chaudhary D.K."/>
        </authorList>
    </citation>
    <scope>NUCLEOTIDE SEQUENCE [LARGE SCALE GENOMIC DNA]</scope>
    <source>
        <strain evidence="1 2">AR-3-1</strain>
    </source>
</reference>
<accession>A0A7X9ZUI4</accession>
<dbReference type="AlphaFoldDB" id="A0A7X9ZUI4"/>
<evidence type="ECO:0000313" key="1">
    <source>
        <dbReference type="EMBL" id="NML11666.1"/>
    </source>
</evidence>
<evidence type="ECO:0000313" key="2">
    <source>
        <dbReference type="Proteomes" id="UP000519023"/>
    </source>
</evidence>
<dbReference type="Proteomes" id="UP000519023">
    <property type="component" value="Unassembled WGS sequence"/>
</dbReference>
<name>A0A7X9ZUI4_9SPHN</name>
<dbReference type="RefSeq" id="WP_169574107.1">
    <property type="nucleotide sequence ID" value="NZ_JABBFV010000012.1"/>
</dbReference>
<dbReference type="EMBL" id="JABBFV010000012">
    <property type="protein sequence ID" value="NML11666.1"/>
    <property type="molecule type" value="Genomic_DNA"/>
</dbReference>
<sequence length="125" mass="12870">MIRGGMGVAALMLLAGCGGEAASSHDNSTAVADAAPVDDGKADCALAGSGEWARDCLVERVGEMLTLRHPDGGFRRFRVLADGRGLAAADGAEAAKLSILDDKRIEVVAGDDRYRLPARMAGSGR</sequence>
<organism evidence="1 2">
    <name type="scientific">Sphingobium psychrophilum</name>
    <dbReference type="NCBI Taxonomy" id="2728834"/>
    <lineage>
        <taxon>Bacteria</taxon>
        <taxon>Pseudomonadati</taxon>
        <taxon>Pseudomonadota</taxon>
        <taxon>Alphaproteobacteria</taxon>
        <taxon>Sphingomonadales</taxon>
        <taxon>Sphingomonadaceae</taxon>
        <taxon>Sphingobium</taxon>
    </lineage>
</organism>
<dbReference type="PROSITE" id="PS51257">
    <property type="entry name" value="PROKAR_LIPOPROTEIN"/>
    <property type="match status" value="1"/>
</dbReference>
<evidence type="ECO:0008006" key="3">
    <source>
        <dbReference type="Google" id="ProtNLM"/>
    </source>
</evidence>
<gene>
    <name evidence="1" type="ORF">HHL08_16170</name>
</gene>
<protein>
    <recommendedName>
        <fullName evidence="3">Lipoprotein</fullName>
    </recommendedName>
</protein>
<proteinExistence type="predicted"/>
<comment type="caution">
    <text evidence="1">The sequence shown here is derived from an EMBL/GenBank/DDBJ whole genome shotgun (WGS) entry which is preliminary data.</text>
</comment>
<keyword evidence="2" id="KW-1185">Reference proteome</keyword>